<sequence length="42" mass="5020">MKNYTLISDNMTDIPSQSEKYLFRFVISKKLFDISFHGVEYL</sequence>
<reference evidence="1" key="1">
    <citation type="submission" date="2023-07" db="EMBL/GenBank/DDBJ databases">
        <title>Sorghum-associated microbial communities from plants grown in Nebraska, USA.</title>
        <authorList>
            <person name="Schachtman D."/>
        </authorList>
    </citation>
    <scope>NUCLEOTIDE SEQUENCE</scope>
    <source>
        <strain evidence="1">DS1280</strain>
    </source>
</reference>
<dbReference type="EMBL" id="JAVDRG010000002">
    <property type="protein sequence ID" value="MDR6441354.1"/>
    <property type="molecule type" value="Genomic_DNA"/>
</dbReference>
<evidence type="ECO:0000313" key="2">
    <source>
        <dbReference type="Proteomes" id="UP001184376"/>
    </source>
</evidence>
<comment type="caution">
    <text evidence="1">The sequence shown here is derived from an EMBL/GenBank/DDBJ whole genome shotgun (WGS) entry which is preliminary data.</text>
</comment>
<name>A0ACC6IUT4_9FLAO</name>
<organism evidence="1 2">
    <name type="scientific">Chryseobacterium bernardetii</name>
    <dbReference type="NCBI Taxonomy" id="1241978"/>
    <lineage>
        <taxon>Bacteria</taxon>
        <taxon>Pseudomonadati</taxon>
        <taxon>Bacteroidota</taxon>
        <taxon>Flavobacteriia</taxon>
        <taxon>Flavobacteriales</taxon>
        <taxon>Weeksellaceae</taxon>
        <taxon>Chryseobacterium group</taxon>
        <taxon>Chryseobacterium</taxon>
    </lineage>
</organism>
<gene>
    <name evidence="1" type="ORF">J2795_002054</name>
</gene>
<proteinExistence type="predicted"/>
<protein>
    <submittedName>
        <fullName evidence="1">Uncharacterized protein</fullName>
    </submittedName>
</protein>
<accession>A0ACC6IUT4</accession>
<evidence type="ECO:0000313" key="1">
    <source>
        <dbReference type="EMBL" id="MDR6441354.1"/>
    </source>
</evidence>
<dbReference type="Proteomes" id="UP001184376">
    <property type="component" value="Unassembled WGS sequence"/>
</dbReference>
<keyword evidence="2" id="KW-1185">Reference proteome</keyword>